<dbReference type="Pfam" id="PF07963">
    <property type="entry name" value="N_methyl"/>
    <property type="match status" value="1"/>
</dbReference>
<dbReference type="STRING" id="1610491.AAV94_01025"/>
<dbReference type="Pfam" id="PF16732">
    <property type="entry name" value="ComP_DUS"/>
    <property type="match status" value="1"/>
</dbReference>
<dbReference type="InterPro" id="IPR045584">
    <property type="entry name" value="Pilin-like"/>
</dbReference>
<keyword evidence="1" id="KW-0812">Transmembrane</keyword>
<proteinExistence type="predicted"/>
<dbReference type="OrthoDB" id="8592370at2"/>
<evidence type="ECO:0000313" key="2">
    <source>
        <dbReference type="EMBL" id="KKW69028.1"/>
    </source>
</evidence>
<dbReference type="EMBL" id="LBNQ01000009">
    <property type="protein sequence ID" value="KKW69028.1"/>
    <property type="molecule type" value="Genomic_DNA"/>
</dbReference>
<dbReference type="InterPro" id="IPR012902">
    <property type="entry name" value="N_methyl_site"/>
</dbReference>
<reference evidence="2 3" key="1">
    <citation type="submission" date="2015-05" db="EMBL/GenBank/DDBJ databases">
        <title>Draft genome sequence of Lampropedia sp. CT6, isolated from the microbial mat of a hot water spring, located at Manikaran, India.</title>
        <authorList>
            <person name="Tripathi C."/>
            <person name="Rani P."/>
            <person name="Mahato N.K."/>
            <person name="Lal R."/>
        </authorList>
    </citation>
    <scope>NUCLEOTIDE SEQUENCE [LARGE SCALE GENOMIC DNA]</scope>
    <source>
        <strain evidence="2 3">CT6</strain>
    </source>
</reference>
<gene>
    <name evidence="2" type="ORF">AAV94_01025</name>
</gene>
<dbReference type="PROSITE" id="PS00409">
    <property type="entry name" value="PROKAR_NTER_METHYL"/>
    <property type="match status" value="1"/>
</dbReference>
<keyword evidence="3" id="KW-1185">Reference proteome</keyword>
<name>A0A0U1Q2P2_9BURK</name>
<keyword evidence="1" id="KW-0472">Membrane</keyword>
<keyword evidence="1" id="KW-1133">Transmembrane helix</keyword>
<evidence type="ECO:0008006" key="4">
    <source>
        <dbReference type="Google" id="ProtNLM"/>
    </source>
</evidence>
<evidence type="ECO:0000313" key="3">
    <source>
        <dbReference type="Proteomes" id="UP000050580"/>
    </source>
</evidence>
<dbReference type="GO" id="GO:0043683">
    <property type="term" value="P:type IV pilus assembly"/>
    <property type="evidence" value="ECO:0007669"/>
    <property type="project" value="InterPro"/>
</dbReference>
<feature type="transmembrane region" description="Helical" evidence="1">
    <location>
        <begin position="12"/>
        <end position="34"/>
    </location>
</feature>
<dbReference type="PANTHER" id="PTHR30093:SF47">
    <property type="entry name" value="TYPE IV PILUS NON-CORE MINOR PILIN PILE"/>
    <property type="match status" value="1"/>
</dbReference>
<sequence>MRSSARPGRGFTLIEVMIVVAIIGILAAIAIPSYQEYVRKGRRAEARAVLMKAAQWLEQGMTATGSYPTTLPAVFKSVESGGYSIDFKAGTATTTSYTLQAQPQNAQVGDRCGTLTLASNGHQDVEGATLSASDCWR</sequence>
<comment type="caution">
    <text evidence="2">The sequence shown here is derived from an EMBL/GenBank/DDBJ whole genome shotgun (WGS) entry which is preliminary data.</text>
</comment>
<dbReference type="NCBIfam" id="TIGR02532">
    <property type="entry name" value="IV_pilin_GFxxxE"/>
    <property type="match status" value="1"/>
</dbReference>
<dbReference type="PATRIC" id="fig|1610491.3.peg.211"/>
<dbReference type="Gene3D" id="3.30.700.10">
    <property type="entry name" value="Glycoprotein, Type 4 Pilin"/>
    <property type="match status" value="1"/>
</dbReference>
<accession>A0A0U1Q2P2</accession>
<organism evidence="2 3">
    <name type="scientific">Lampropedia cohaerens</name>
    <dbReference type="NCBI Taxonomy" id="1610491"/>
    <lineage>
        <taxon>Bacteria</taxon>
        <taxon>Pseudomonadati</taxon>
        <taxon>Pseudomonadota</taxon>
        <taxon>Betaproteobacteria</taxon>
        <taxon>Burkholderiales</taxon>
        <taxon>Comamonadaceae</taxon>
        <taxon>Lampropedia</taxon>
    </lineage>
</organism>
<dbReference type="PANTHER" id="PTHR30093">
    <property type="entry name" value="GENERAL SECRETION PATHWAY PROTEIN G"/>
    <property type="match status" value="1"/>
</dbReference>
<dbReference type="InterPro" id="IPR031982">
    <property type="entry name" value="PilE-like"/>
</dbReference>
<evidence type="ECO:0000256" key="1">
    <source>
        <dbReference type="SAM" id="Phobius"/>
    </source>
</evidence>
<dbReference type="SUPFAM" id="SSF54523">
    <property type="entry name" value="Pili subunits"/>
    <property type="match status" value="1"/>
</dbReference>
<dbReference type="Proteomes" id="UP000050580">
    <property type="component" value="Unassembled WGS sequence"/>
</dbReference>
<dbReference type="AlphaFoldDB" id="A0A0U1Q2P2"/>
<protein>
    <recommendedName>
        <fullName evidence="4">Fimbrial protein</fullName>
    </recommendedName>
</protein>